<name>A0A6G8KZ05_9MICO</name>
<dbReference type="AlphaFoldDB" id="A0A6G8KZ05"/>
<dbReference type="EMBL" id="CP035810">
    <property type="protein sequence ID" value="QIN29886.1"/>
    <property type="molecule type" value="Genomic_DNA"/>
</dbReference>
<evidence type="ECO:0000313" key="2">
    <source>
        <dbReference type="Proteomes" id="UP000501518"/>
    </source>
</evidence>
<dbReference type="RefSeq" id="WP_165884265.1">
    <property type="nucleotide sequence ID" value="NZ_CP035810.1"/>
</dbReference>
<reference evidence="1 2" key="1">
    <citation type="submission" date="2019-02" db="EMBL/GenBank/DDBJ databases">
        <title>Complete Genome Sequence and Methylome Analysis of Brevibacterium luteolum NEB1784.</title>
        <authorList>
            <person name="Fomenkov A."/>
            <person name="Roberts R.J."/>
        </authorList>
    </citation>
    <scope>NUCLEOTIDE SEQUENCE [LARGE SCALE GENOMIC DNA]</scope>
    <source>
        <strain evidence="1 2">NEB1784</strain>
    </source>
</reference>
<sequence>MSFAHAYPVHRRWVIFAAVSVLQWARHKPKARHAPSHAELHREAILRREASDQVERERHAAQLRALSIHRPII</sequence>
<protein>
    <submittedName>
        <fullName evidence="1">Uncharacterized protein</fullName>
    </submittedName>
</protein>
<dbReference type="KEGG" id="blut:EW640_11850"/>
<proteinExistence type="predicted"/>
<organism evidence="1 2">
    <name type="scientific">Brevibacterium luteolum</name>
    <dbReference type="NCBI Taxonomy" id="199591"/>
    <lineage>
        <taxon>Bacteria</taxon>
        <taxon>Bacillati</taxon>
        <taxon>Actinomycetota</taxon>
        <taxon>Actinomycetes</taxon>
        <taxon>Micrococcales</taxon>
        <taxon>Brevibacteriaceae</taxon>
        <taxon>Brevibacterium</taxon>
    </lineage>
</organism>
<evidence type="ECO:0000313" key="1">
    <source>
        <dbReference type="EMBL" id="QIN29886.1"/>
    </source>
</evidence>
<accession>A0A6G8KZ05</accession>
<gene>
    <name evidence="1" type="ORF">EW640_11850</name>
</gene>
<dbReference type="Proteomes" id="UP000501518">
    <property type="component" value="Chromosome"/>
</dbReference>